<keyword evidence="4" id="KW-1185">Reference proteome</keyword>
<dbReference type="Proteomes" id="UP000787472">
    <property type="component" value="Unassembled WGS sequence"/>
</dbReference>
<dbReference type="SMART" id="SM00047">
    <property type="entry name" value="LYZ2"/>
    <property type="match status" value="1"/>
</dbReference>
<keyword evidence="1" id="KW-1133">Transmembrane helix</keyword>
<proteinExistence type="predicted"/>
<gene>
    <name evidence="3" type="ORF">G8770_01740</name>
</gene>
<reference evidence="3" key="1">
    <citation type="submission" date="2020-03" db="EMBL/GenBank/DDBJ databases">
        <authorList>
            <person name="Guo F."/>
        </authorList>
    </citation>
    <scope>NUCLEOTIDE SEQUENCE</scope>
    <source>
        <strain evidence="3">JCM 30134</strain>
    </source>
</reference>
<dbReference type="RefSeq" id="WP_167181126.1">
    <property type="nucleotide sequence ID" value="NZ_JAAONZ010000001.1"/>
</dbReference>
<comment type="caution">
    <text evidence="3">The sequence shown here is derived from an EMBL/GenBank/DDBJ whole genome shotgun (WGS) entry which is preliminary data.</text>
</comment>
<sequence length="278" mass="31608">MKNSCNSPQAPLLGYLLLLYSGFCLFLTYSLSNWQHPQTVISETSDHTVQMPSNATEPKKRFYARLLPPIQRENANLLKRRQQLLILARQVLEGNTLNAKQQATLASWAKQYRSPTELNDRQLVQDLLQRIDVVPASMALAQSAMESAWGRSRFAREANNYFGQWCYTKGCGVIPNQRTKGARHEVARFASLDEAVAAYMHNINSHPAYAGVRNIRARSRRQNQPLDSLSMTSELDQYSERGQAYIKDLQGLIRYNQLSVFDQQYPTEVITFNSAADS</sequence>
<dbReference type="InterPro" id="IPR053195">
    <property type="entry name" value="Bax-like"/>
</dbReference>
<dbReference type="EMBL" id="JAAONZ010000001">
    <property type="protein sequence ID" value="NHO64267.1"/>
    <property type="molecule type" value="Genomic_DNA"/>
</dbReference>
<dbReference type="Gene3D" id="1.10.530.10">
    <property type="match status" value="1"/>
</dbReference>
<dbReference type="PANTHER" id="PTHR40572">
    <property type="entry name" value="PROTEIN BAX"/>
    <property type="match status" value="1"/>
</dbReference>
<dbReference type="AlphaFoldDB" id="A0A9E5MJN7"/>
<dbReference type="PANTHER" id="PTHR40572:SF1">
    <property type="entry name" value="PROTEIN BAX"/>
    <property type="match status" value="1"/>
</dbReference>
<accession>A0A9E5MJN7</accession>
<evidence type="ECO:0000313" key="4">
    <source>
        <dbReference type="Proteomes" id="UP000787472"/>
    </source>
</evidence>
<evidence type="ECO:0000313" key="3">
    <source>
        <dbReference type="EMBL" id="NHO64267.1"/>
    </source>
</evidence>
<keyword evidence="1" id="KW-0812">Transmembrane</keyword>
<evidence type="ECO:0000256" key="1">
    <source>
        <dbReference type="SAM" id="Phobius"/>
    </source>
</evidence>
<name>A0A9E5MJN7_9GAMM</name>
<evidence type="ECO:0000259" key="2">
    <source>
        <dbReference type="SMART" id="SM00047"/>
    </source>
</evidence>
<organism evidence="3 4">
    <name type="scientific">Pseudomaricurvus hydrocarbonicus</name>
    <dbReference type="NCBI Taxonomy" id="1470433"/>
    <lineage>
        <taxon>Bacteria</taxon>
        <taxon>Pseudomonadati</taxon>
        <taxon>Pseudomonadota</taxon>
        <taxon>Gammaproteobacteria</taxon>
        <taxon>Cellvibrionales</taxon>
        <taxon>Cellvibrionaceae</taxon>
        <taxon>Pseudomaricurvus</taxon>
    </lineage>
</organism>
<dbReference type="InterPro" id="IPR002901">
    <property type="entry name" value="MGlyc_endo_b_GlcNAc-like_dom"/>
</dbReference>
<protein>
    <recommendedName>
        <fullName evidence="2">Mannosyl-glycoprotein endo-beta-N-acetylglucosamidase-like domain-containing protein</fullName>
    </recommendedName>
</protein>
<feature type="transmembrane region" description="Helical" evidence="1">
    <location>
        <begin position="12"/>
        <end position="31"/>
    </location>
</feature>
<keyword evidence="1" id="KW-0472">Membrane</keyword>
<dbReference type="Pfam" id="PF01832">
    <property type="entry name" value="Glucosaminidase"/>
    <property type="match status" value="1"/>
</dbReference>
<feature type="domain" description="Mannosyl-glycoprotein endo-beta-N-acetylglucosamidase-like" evidence="2">
    <location>
        <begin position="120"/>
        <end position="246"/>
    </location>
</feature>
<dbReference type="GO" id="GO:0004040">
    <property type="term" value="F:amidase activity"/>
    <property type="evidence" value="ECO:0007669"/>
    <property type="project" value="InterPro"/>
</dbReference>